<feature type="region of interest" description="Disordered" evidence="1">
    <location>
        <begin position="157"/>
        <end position="250"/>
    </location>
</feature>
<reference evidence="3" key="1">
    <citation type="submission" date="2025-08" db="UniProtKB">
        <authorList>
            <consortium name="RefSeq"/>
        </authorList>
    </citation>
    <scope>IDENTIFICATION</scope>
    <source>
        <tissue evidence="3">Meat</tissue>
    </source>
</reference>
<evidence type="ECO:0000313" key="2">
    <source>
        <dbReference type="Proteomes" id="UP000252040"/>
    </source>
</evidence>
<keyword evidence="2" id="KW-1185">Reference proteome</keyword>
<dbReference type="KEGG" id="nasi:112411254"/>
<dbReference type="InParanoid" id="A0A341CVW0"/>
<gene>
    <name evidence="3" type="primary">LOC112411254</name>
</gene>
<sequence>MAEAARRAGEPGVEAEAVPDREGGSAPGEERRGQSRAGGAARIARTPGTRLGRRGRLASGPALSRYPRPALRSASLAGRAGVHLPYSLWPARPAGSRTLPGSTPQTAVGALEPAGPAQAALNSCADGAAEACSSLQTGRCSRPARCPRPAVKLLPGRTGLRGGAAVGAEPGLRRLRRRPSPGPRGLGRGREGQTEIRDSRGSLGKGFPYGGRGTERGLRTVVNGSSGCALERSPSESAGSAGPGRCAPSA</sequence>
<dbReference type="AlphaFoldDB" id="A0A341CVW0"/>
<feature type="compositionally biased region" description="Basic and acidic residues" evidence="1">
    <location>
        <begin position="18"/>
        <end position="33"/>
    </location>
</feature>
<name>A0A341CVW0_NEOAA</name>
<feature type="compositionally biased region" description="Gly residues" evidence="1">
    <location>
        <begin position="203"/>
        <end position="212"/>
    </location>
</feature>
<dbReference type="Proteomes" id="UP000252040">
    <property type="component" value="Unplaced"/>
</dbReference>
<feature type="compositionally biased region" description="Low complexity" evidence="1">
    <location>
        <begin position="231"/>
        <end position="250"/>
    </location>
</feature>
<protein>
    <submittedName>
        <fullName evidence="3">Uncharacterized protein</fullName>
    </submittedName>
</protein>
<feature type="region of interest" description="Disordered" evidence="1">
    <location>
        <begin position="1"/>
        <end position="66"/>
    </location>
</feature>
<proteinExistence type="predicted"/>
<evidence type="ECO:0000256" key="1">
    <source>
        <dbReference type="SAM" id="MobiDB-lite"/>
    </source>
</evidence>
<feature type="compositionally biased region" description="Basic and acidic residues" evidence="1">
    <location>
        <begin position="188"/>
        <end position="200"/>
    </location>
</feature>
<dbReference type="RefSeq" id="XP_024617987.1">
    <property type="nucleotide sequence ID" value="XM_024762219.1"/>
</dbReference>
<accession>A0A341CVW0</accession>
<evidence type="ECO:0000313" key="3">
    <source>
        <dbReference type="RefSeq" id="XP_024617987.1"/>
    </source>
</evidence>
<dbReference type="GeneID" id="112411254"/>
<organism evidence="2 3">
    <name type="scientific">Neophocaena asiaeorientalis asiaeorientalis</name>
    <name type="common">Yangtze finless porpoise</name>
    <name type="synonym">Neophocaena phocaenoides subsp. asiaeorientalis</name>
    <dbReference type="NCBI Taxonomy" id="1706337"/>
    <lineage>
        <taxon>Eukaryota</taxon>
        <taxon>Metazoa</taxon>
        <taxon>Chordata</taxon>
        <taxon>Craniata</taxon>
        <taxon>Vertebrata</taxon>
        <taxon>Euteleostomi</taxon>
        <taxon>Mammalia</taxon>
        <taxon>Eutheria</taxon>
        <taxon>Laurasiatheria</taxon>
        <taxon>Artiodactyla</taxon>
        <taxon>Whippomorpha</taxon>
        <taxon>Cetacea</taxon>
        <taxon>Odontoceti</taxon>
        <taxon>Phocoenidae</taxon>
        <taxon>Neophocaena</taxon>
    </lineage>
</organism>
<feature type="compositionally biased region" description="Low complexity" evidence="1">
    <location>
        <begin position="35"/>
        <end position="50"/>
    </location>
</feature>